<evidence type="ECO:0000256" key="1">
    <source>
        <dbReference type="SAM" id="SignalP"/>
    </source>
</evidence>
<gene>
    <name evidence="2" type="ORF">DARMORV10_C07P51680.1</name>
</gene>
<evidence type="ECO:0000313" key="2">
    <source>
        <dbReference type="EMBL" id="CAF2026547.1"/>
    </source>
</evidence>
<dbReference type="AlphaFoldDB" id="A0A816N1E2"/>
<accession>A0A816N1E2</accession>
<protein>
    <submittedName>
        <fullName evidence="2">(rape) hypothetical protein</fullName>
    </submittedName>
</protein>
<feature type="chain" id="PRO_5032720073" evidence="1">
    <location>
        <begin position="29"/>
        <end position="83"/>
    </location>
</feature>
<dbReference type="Proteomes" id="UP001295469">
    <property type="component" value="Chromosome C07"/>
</dbReference>
<name>A0A816N1E2_BRANA</name>
<keyword evidence="1" id="KW-0732">Signal</keyword>
<proteinExistence type="predicted"/>
<sequence>MGSLKLSLVVVVVVCFSVLLLSPIEVEGACDIPNGICWPGNLFQASCRDRCLDLNRNYHDGTCTPSENIMTFVSNCMCCRYDE</sequence>
<reference evidence="2" key="1">
    <citation type="submission" date="2021-01" db="EMBL/GenBank/DDBJ databases">
        <authorList>
            <consortium name="Genoscope - CEA"/>
            <person name="William W."/>
        </authorList>
    </citation>
    <scope>NUCLEOTIDE SEQUENCE</scope>
</reference>
<organism evidence="2">
    <name type="scientific">Brassica napus</name>
    <name type="common">Rape</name>
    <dbReference type="NCBI Taxonomy" id="3708"/>
    <lineage>
        <taxon>Eukaryota</taxon>
        <taxon>Viridiplantae</taxon>
        <taxon>Streptophyta</taxon>
        <taxon>Embryophyta</taxon>
        <taxon>Tracheophyta</taxon>
        <taxon>Spermatophyta</taxon>
        <taxon>Magnoliopsida</taxon>
        <taxon>eudicotyledons</taxon>
        <taxon>Gunneridae</taxon>
        <taxon>Pentapetalae</taxon>
        <taxon>rosids</taxon>
        <taxon>malvids</taxon>
        <taxon>Brassicales</taxon>
        <taxon>Brassicaceae</taxon>
        <taxon>Brassiceae</taxon>
        <taxon>Brassica</taxon>
    </lineage>
</organism>
<feature type="signal peptide" evidence="1">
    <location>
        <begin position="1"/>
        <end position="28"/>
    </location>
</feature>
<dbReference type="EMBL" id="HG994371">
    <property type="protein sequence ID" value="CAF2026547.1"/>
    <property type="molecule type" value="Genomic_DNA"/>
</dbReference>